<comment type="caution">
    <text evidence="2">The sequence shown here is derived from an EMBL/GenBank/DDBJ whole genome shotgun (WGS) entry which is preliminary data.</text>
</comment>
<feature type="domain" description="Thioredoxin" evidence="1">
    <location>
        <begin position="2"/>
        <end position="108"/>
    </location>
</feature>
<accession>A0A5D8Z9W1</accession>
<dbReference type="Gene3D" id="3.40.30.10">
    <property type="entry name" value="Glutaredoxin"/>
    <property type="match status" value="1"/>
</dbReference>
<dbReference type="RefSeq" id="WP_149351632.1">
    <property type="nucleotide sequence ID" value="NZ_VTRV01000009.1"/>
</dbReference>
<dbReference type="InterPro" id="IPR036249">
    <property type="entry name" value="Thioredoxin-like_sf"/>
</dbReference>
<reference evidence="2 3" key="1">
    <citation type="submission" date="2019-08" db="EMBL/GenBank/DDBJ databases">
        <title>Draft genome sequence of Lysobacter sp. UKS-15.</title>
        <authorList>
            <person name="Im W.-T."/>
        </authorList>
    </citation>
    <scope>NUCLEOTIDE SEQUENCE [LARGE SCALE GENOMIC DNA]</scope>
    <source>
        <strain evidence="2 3">UKS-15</strain>
    </source>
</reference>
<protein>
    <submittedName>
        <fullName evidence="2">Thioredoxin family protein</fullName>
    </submittedName>
</protein>
<evidence type="ECO:0000259" key="1">
    <source>
        <dbReference type="PROSITE" id="PS51352"/>
    </source>
</evidence>
<dbReference type="PROSITE" id="PS51352">
    <property type="entry name" value="THIOREDOXIN_2"/>
    <property type="match status" value="1"/>
</dbReference>
<evidence type="ECO:0000313" key="2">
    <source>
        <dbReference type="EMBL" id="TZF91430.1"/>
    </source>
</evidence>
<sequence length="108" mass="12086">MAMSRAYVPHEPARETIDAMPGALLLEFGAPWCPHCLAAEPLLDHALARRDGVTHLRIEDGRGRRLGRSFAVKLWPTFVLLQDGVERARSVRPRSLREIEALFDSAEA</sequence>
<name>A0A5D8Z9W1_9GAMM</name>
<keyword evidence="3" id="KW-1185">Reference proteome</keyword>
<evidence type="ECO:0000313" key="3">
    <source>
        <dbReference type="Proteomes" id="UP000323164"/>
    </source>
</evidence>
<dbReference type="Proteomes" id="UP000323164">
    <property type="component" value="Unassembled WGS sequence"/>
</dbReference>
<dbReference type="OrthoDB" id="215495at2"/>
<dbReference type="Pfam" id="PF00085">
    <property type="entry name" value="Thioredoxin"/>
    <property type="match status" value="1"/>
</dbReference>
<organism evidence="2 3">
    <name type="scientific">Cognatilysobacter lacus</name>
    <dbReference type="NCBI Taxonomy" id="1643323"/>
    <lineage>
        <taxon>Bacteria</taxon>
        <taxon>Pseudomonadati</taxon>
        <taxon>Pseudomonadota</taxon>
        <taxon>Gammaproteobacteria</taxon>
        <taxon>Lysobacterales</taxon>
        <taxon>Lysobacteraceae</taxon>
        <taxon>Cognatilysobacter</taxon>
    </lineage>
</organism>
<dbReference type="InterPro" id="IPR013766">
    <property type="entry name" value="Thioredoxin_domain"/>
</dbReference>
<dbReference type="AlphaFoldDB" id="A0A5D8Z9W1"/>
<proteinExistence type="predicted"/>
<gene>
    <name evidence="2" type="ORF">FW784_01740</name>
</gene>
<dbReference type="CDD" id="cd02947">
    <property type="entry name" value="TRX_family"/>
    <property type="match status" value="1"/>
</dbReference>
<dbReference type="EMBL" id="VTRV01000009">
    <property type="protein sequence ID" value="TZF91430.1"/>
    <property type="molecule type" value="Genomic_DNA"/>
</dbReference>
<dbReference type="SUPFAM" id="SSF52833">
    <property type="entry name" value="Thioredoxin-like"/>
    <property type="match status" value="1"/>
</dbReference>